<accession>A0A1Y2HM60</accession>
<dbReference type="Gene3D" id="3.40.30.10">
    <property type="entry name" value="Glutaredoxin"/>
    <property type="match status" value="1"/>
</dbReference>
<dbReference type="PANTHER" id="PTHR10681:SF128">
    <property type="entry name" value="THIOREDOXIN-DEPENDENT PEROXIDE REDUCTASE, MITOCHONDRIAL"/>
    <property type="match status" value="1"/>
</dbReference>
<organism evidence="4 5">
    <name type="scientific">Catenaria anguillulae PL171</name>
    <dbReference type="NCBI Taxonomy" id="765915"/>
    <lineage>
        <taxon>Eukaryota</taxon>
        <taxon>Fungi</taxon>
        <taxon>Fungi incertae sedis</taxon>
        <taxon>Blastocladiomycota</taxon>
        <taxon>Blastocladiomycetes</taxon>
        <taxon>Blastocladiales</taxon>
        <taxon>Catenariaceae</taxon>
        <taxon>Catenaria</taxon>
    </lineage>
</organism>
<dbReference type="Proteomes" id="UP000193411">
    <property type="component" value="Unassembled WGS sequence"/>
</dbReference>
<protein>
    <submittedName>
        <fullName evidence="4">Thioredoxin-like protein</fullName>
    </submittedName>
</protein>
<dbReference type="SUPFAM" id="SSF52833">
    <property type="entry name" value="Thioredoxin-like"/>
    <property type="match status" value="1"/>
</dbReference>
<dbReference type="Pfam" id="PF00578">
    <property type="entry name" value="AhpC-TSA"/>
    <property type="match status" value="1"/>
</dbReference>
<dbReference type="STRING" id="765915.A0A1Y2HM60"/>
<keyword evidence="2" id="KW-0560">Oxidoreductase</keyword>
<evidence type="ECO:0000256" key="2">
    <source>
        <dbReference type="ARBA" id="ARBA00023002"/>
    </source>
</evidence>
<comment type="similarity">
    <text evidence="1">Belongs to the peroxiredoxin family. AhpC/Prx1 subfamily.</text>
</comment>
<dbReference type="CDD" id="cd03015">
    <property type="entry name" value="PRX_Typ2cys"/>
    <property type="match status" value="1"/>
</dbReference>
<dbReference type="GO" id="GO:0033554">
    <property type="term" value="P:cellular response to stress"/>
    <property type="evidence" value="ECO:0007669"/>
    <property type="project" value="TreeGrafter"/>
</dbReference>
<comment type="caution">
    <text evidence="4">The sequence shown here is derived from an EMBL/GenBank/DDBJ whole genome shotgun (WGS) entry which is preliminary data.</text>
</comment>
<feature type="domain" description="Thioredoxin" evidence="3">
    <location>
        <begin position="3"/>
        <end position="153"/>
    </location>
</feature>
<evidence type="ECO:0000256" key="1">
    <source>
        <dbReference type="ARBA" id="ARBA00009796"/>
    </source>
</evidence>
<dbReference type="EMBL" id="MCFL01000021">
    <property type="protein sequence ID" value="ORZ35680.1"/>
    <property type="molecule type" value="Genomic_DNA"/>
</dbReference>
<evidence type="ECO:0000259" key="3">
    <source>
        <dbReference type="PROSITE" id="PS51352"/>
    </source>
</evidence>
<dbReference type="PROSITE" id="PS51352">
    <property type="entry name" value="THIOREDOXIN_2"/>
    <property type="match status" value="1"/>
</dbReference>
<dbReference type="InterPro" id="IPR050217">
    <property type="entry name" value="Peroxiredoxin"/>
</dbReference>
<sequence length="190" mass="20759">MSSVIRKPLPAFKAPLVLPSGEIKEVTNKDTSANYTFVCPTELLAFSDSIAKFQAVGAEVVGVSCDSEYTHLSWTTTPRKQGGLGPDFKLPLLADRTRHLSTSLGCLIEEDGHPFRATYFVNPEGVVVAAHINDAPVGRSVDETLRTVQAFQFVAKHGEVCPVNFKPEDRKVGLVPDPKKAKEYFEKVNA</sequence>
<dbReference type="GO" id="GO:0008379">
    <property type="term" value="F:thioredoxin peroxidase activity"/>
    <property type="evidence" value="ECO:0007669"/>
    <property type="project" value="TreeGrafter"/>
</dbReference>
<proteinExistence type="inferred from homology"/>
<keyword evidence="5" id="KW-1185">Reference proteome</keyword>
<dbReference type="InterPro" id="IPR019479">
    <property type="entry name" value="Peroxiredoxin_C"/>
</dbReference>
<dbReference type="InterPro" id="IPR000866">
    <property type="entry name" value="AhpC/TSA"/>
</dbReference>
<dbReference type="OrthoDB" id="185659at2759"/>
<dbReference type="GO" id="GO:0005829">
    <property type="term" value="C:cytosol"/>
    <property type="evidence" value="ECO:0007669"/>
    <property type="project" value="TreeGrafter"/>
</dbReference>
<dbReference type="PANTHER" id="PTHR10681">
    <property type="entry name" value="THIOREDOXIN PEROXIDASE"/>
    <property type="match status" value="1"/>
</dbReference>
<reference evidence="4 5" key="1">
    <citation type="submission" date="2016-07" db="EMBL/GenBank/DDBJ databases">
        <title>Pervasive Adenine N6-methylation of Active Genes in Fungi.</title>
        <authorList>
            <consortium name="DOE Joint Genome Institute"/>
            <person name="Mondo S.J."/>
            <person name="Dannebaum R.O."/>
            <person name="Kuo R.C."/>
            <person name="Labutti K."/>
            <person name="Haridas S."/>
            <person name="Kuo A."/>
            <person name="Salamov A."/>
            <person name="Ahrendt S.R."/>
            <person name="Lipzen A."/>
            <person name="Sullivan W."/>
            <person name="Andreopoulos W.B."/>
            <person name="Clum A."/>
            <person name="Lindquist E."/>
            <person name="Daum C."/>
            <person name="Ramamoorthy G.K."/>
            <person name="Gryganskyi A."/>
            <person name="Culley D."/>
            <person name="Magnuson J.K."/>
            <person name="James T.Y."/>
            <person name="O'Malley M.A."/>
            <person name="Stajich J.E."/>
            <person name="Spatafora J.W."/>
            <person name="Visel A."/>
            <person name="Grigoriev I.V."/>
        </authorList>
    </citation>
    <scope>NUCLEOTIDE SEQUENCE [LARGE SCALE GENOMIC DNA]</scope>
    <source>
        <strain evidence="4 5">PL171</strain>
    </source>
</reference>
<gene>
    <name evidence="4" type="ORF">BCR44DRAFT_1433979</name>
</gene>
<evidence type="ECO:0000313" key="5">
    <source>
        <dbReference type="Proteomes" id="UP000193411"/>
    </source>
</evidence>
<dbReference type="GO" id="GO:0006979">
    <property type="term" value="P:response to oxidative stress"/>
    <property type="evidence" value="ECO:0007669"/>
    <property type="project" value="TreeGrafter"/>
</dbReference>
<dbReference type="GO" id="GO:0045454">
    <property type="term" value="P:cell redox homeostasis"/>
    <property type="evidence" value="ECO:0007669"/>
    <property type="project" value="TreeGrafter"/>
</dbReference>
<dbReference type="GO" id="GO:0042744">
    <property type="term" value="P:hydrogen peroxide catabolic process"/>
    <property type="evidence" value="ECO:0007669"/>
    <property type="project" value="TreeGrafter"/>
</dbReference>
<evidence type="ECO:0000313" key="4">
    <source>
        <dbReference type="EMBL" id="ORZ35680.1"/>
    </source>
</evidence>
<dbReference type="Pfam" id="PF10417">
    <property type="entry name" value="1-cysPrx_C"/>
    <property type="match status" value="1"/>
</dbReference>
<dbReference type="InterPro" id="IPR036249">
    <property type="entry name" value="Thioredoxin-like_sf"/>
</dbReference>
<name>A0A1Y2HM60_9FUNG</name>
<dbReference type="InterPro" id="IPR013766">
    <property type="entry name" value="Thioredoxin_domain"/>
</dbReference>
<dbReference type="AlphaFoldDB" id="A0A1Y2HM60"/>